<dbReference type="InterPro" id="IPR038234">
    <property type="entry name" value="Colicin_E5_C_sf"/>
</dbReference>
<dbReference type="Pfam" id="PF12106">
    <property type="entry name" value="Colicin_E5"/>
    <property type="match status" value="1"/>
</dbReference>
<dbReference type="InterPro" id="IPR021964">
    <property type="entry name" value="Colicin_E5_C"/>
</dbReference>
<proteinExistence type="predicted"/>
<dbReference type="RefSeq" id="WP_178139344.1">
    <property type="nucleotide sequence ID" value="NZ_FRDI01000012.1"/>
</dbReference>
<protein>
    <recommendedName>
        <fullName evidence="1">Colicin E5 ribonuclease domain-containing protein</fullName>
    </recommendedName>
</protein>
<feature type="domain" description="Colicin E5 ribonuclease" evidence="1">
    <location>
        <begin position="18"/>
        <end position="47"/>
    </location>
</feature>
<dbReference type="InterPro" id="IPR038233">
    <property type="entry name" value="Colicin_D/E5_nuclease"/>
</dbReference>
<dbReference type="GO" id="GO:0004540">
    <property type="term" value="F:RNA nuclease activity"/>
    <property type="evidence" value="ECO:0007669"/>
    <property type="project" value="InterPro"/>
</dbReference>
<dbReference type="Gene3D" id="3.30.2310.30">
    <property type="match status" value="1"/>
</dbReference>
<sequence>MTHNNVICDINICEFSFSKDGSYVVRNDRTRDIVQVSDKFDKDWKAPWE</sequence>
<dbReference type="EMBL" id="FRDI01000012">
    <property type="protein sequence ID" value="SHN69942.1"/>
    <property type="molecule type" value="Genomic_DNA"/>
</dbReference>
<dbReference type="Proteomes" id="UP000186469">
    <property type="component" value="Unassembled WGS sequence"/>
</dbReference>
<evidence type="ECO:0000313" key="3">
    <source>
        <dbReference type="Proteomes" id="UP000186469"/>
    </source>
</evidence>
<accession>A0A1M7TGS2</accession>
<evidence type="ECO:0000313" key="2">
    <source>
        <dbReference type="EMBL" id="SHN69942.1"/>
    </source>
</evidence>
<dbReference type="SUPFAM" id="SSF102824">
    <property type="entry name" value="Colicin D/E5 nuclease domain"/>
    <property type="match status" value="1"/>
</dbReference>
<evidence type="ECO:0000259" key="1">
    <source>
        <dbReference type="Pfam" id="PF12106"/>
    </source>
</evidence>
<name>A0A1M7TGS2_9BACT</name>
<organism evidence="2 3">
    <name type="scientific">Desulfovibrio litoralis DSM 11393</name>
    <dbReference type="NCBI Taxonomy" id="1121455"/>
    <lineage>
        <taxon>Bacteria</taxon>
        <taxon>Pseudomonadati</taxon>
        <taxon>Thermodesulfobacteriota</taxon>
        <taxon>Desulfovibrionia</taxon>
        <taxon>Desulfovibrionales</taxon>
        <taxon>Desulfovibrionaceae</taxon>
        <taxon>Desulfovibrio</taxon>
    </lineage>
</organism>
<dbReference type="AlphaFoldDB" id="A0A1M7TGS2"/>
<gene>
    <name evidence="2" type="ORF">SAMN02745728_01979</name>
</gene>
<keyword evidence="3" id="KW-1185">Reference proteome</keyword>
<reference evidence="2 3" key="1">
    <citation type="submission" date="2016-12" db="EMBL/GenBank/DDBJ databases">
        <authorList>
            <person name="Song W.-J."/>
            <person name="Kurnit D.M."/>
        </authorList>
    </citation>
    <scope>NUCLEOTIDE SEQUENCE [LARGE SCALE GENOMIC DNA]</scope>
    <source>
        <strain evidence="2 3">DSM 11393</strain>
    </source>
</reference>